<dbReference type="InterPro" id="IPR002547">
    <property type="entry name" value="tRNA-bd_dom"/>
</dbReference>
<dbReference type="SUPFAM" id="SSF46955">
    <property type="entry name" value="Putative DNA-binding domain"/>
    <property type="match status" value="1"/>
</dbReference>
<evidence type="ECO:0000313" key="21">
    <source>
        <dbReference type="Proteomes" id="UP000001947"/>
    </source>
</evidence>
<dbReference type="eggNOG" id="COG0073">
    <property type="taxonomic scope" value="Bacteria"/>
</dbReference>
<proteinExistence type="inferred from homology"/>
<evidence type="ECO:0000256" key="16">
    <source>
        <dbReference type="PROSITE-ProRule" id="PRU00209"/>
    </source>
</evidence>
<dbReference type="AlphaFoldDB" id="Q21KD5"/>
<feature type="binding site" evidence="15">
    <location>
        <position position="474"/>
    </location>
    <ligand>
        <name>Mg(2+)</name>
        <dbReference type="ChEBI" id="CHEBI:18420"/>
        <note>shared with alpha subunit</note>
    </ligand>
</feature>
<evidence type="ECO:0000256" key="8">
    <source>
        <dbReference type="ARBA" id="ARBA00022741"/>
    </source>
</evidence>
<dbReference type="HOGENOM" id="CLU_016891_0_0_6"/>
<keyword evidence="4 15" id="KW-0963">Cytoplasm</keyword>
<evidence type="ECO:0000259" key="18">
    <source>
        <dbReference type="PROSITE" id="PS51447"/>
    </source>
</evidence>
<dbReference type="HAMAP" id="MF_00283">
    <property type="entry name" value="Phe_tRNA_synth_beta1"/>
    <property type="match status" value="1"/>
</dbReference>
<keyword evidence="7 15" id="KW-0479">Metal-binding</keyword>
<protein>
    <recommendedName>
        <fullName evidence="15">Phenylalanine--tRNA ligase beta subunit</fullName>
        <ecNumber evidence="15">6.1.1.20</ecNumber>
    </recommendedName>
    <alternativeName>
        <fullName evidence="15">Phenylalanyl-tRNA synthetase beta subunit</fullName>
        <shortName evidence="15">PheRS</shortName>
    </alternativeName>
</protein>
<evidence type="ECO:0000256" key="3">
    <source>
        <dbReference type="ARBA" id="ARBA00011209"/>
    </source>
</evidence>
<keyword evidence="8 15" id="KW-0547">Nucleotide-binding</keyword>
<dbReference type="Gene3D" id="3.30.56.10">
    <property type="match status" value="2"/>
</dbReference>
<dbReference type="SUPFAM" id="SSF56037">
    <property type="entry name" value="PheT/TilS domain"/>
    <property type="match status" value="1"/>
</dbReference>
<keyword evidence="21" id="KW-1185">Reference proteome</keyword>
<feature type="binding site" evidence="15">
    <location>
        <position position="484"/>
    </location>
    <ligand>
        <name>Mg(2+)</name>
        <dbReference type="ChEBI" id="CHEBI:18420"/>
        <note>shared with alpha subunit</note>
    </ligand>
</feature>
<evidence type="ECO:0000256" key="15">
    <source>
        <dbReference type="HAMAP-Rule" id="MF_00283"/>
    </source>
</evidence>
<dbReference type="GO" id="GO:0004826">
    <property type="term" value="F:phenylalanine-tRNA ligase activity"/>
    <property type="evidence" value="ECO:0007669"/>
    <property type="project" value="UniProtKB-UniRule"/>
</dbReference>
<dbReference type="GO" id="GO:0000287">
    <property type="term" value="F:magnesium ion binding"/>
    <property type="evidence" value="ECO:0007669"/>
    <property type="project" value="UniProtKB-UniRule"/>
</dbReference>
<evidence type="ECO:0000256" key="9">
    <source>
        <dbReference type="ARBA" id="ARBA00022840"/>
    </source>
</evidence>
<feature type="binding site" evidence="15">
    <location>
        <position position="480"/>
    </location>
    <ligand>
        <name>Mg(2+)</name>
        <dbReference type="ChEBI" id="CHEBI:18420"/>
        <note>shared with alpha subunit</note>
    </ligand>
</feature>
<dbReference type="FunFam" id="3.30.70.380:FF:000001">
    <property type="entry name" value="Phenylalanine--tRNA ligase beta subunit"/>
    <property type="match status" value="1"/>
</dbReference>
<dbReference type="FunFam" id="3.50.40.10:FF:000001">
    <property type="entry name" value="Phenylalanine--tRNA ligase beta subunit"/>
    <property type="match status" value="1"/>
</dbReference>
<evidence type="ECO:0000259" key="17">
    <source>
        <dbReference type="PROSITE" id="PS50886"/>
    </source>
</evidence>
<dbReference type="SUPFAM" id="SSF50249">
    <property type="entry name" value="Nucleic acid-binding proteins"/>
    <property type="match status" value="1"/>
</dbReference>
<dbReference type="InterPro" id="IPR045864">
    <property type="entry name" value="aa-tRNA-synth_II/BPL/LPL"/>
</dbReference>
<dbReference type="Gene3D" id="3.50.40.10">
    <property type="entry name" value="Phenylalanyl-trna Synthetase, Chain B, domain 3"/>
    <property type="match status" value="1"/>
</dbReference>
<keyword evidence="9 15" id="KW-0067">ATP-binding</keyword>
<dbReference type="FunFam" id="3.30.930.10:FF:000022">
    <property type="entry name" value="Phenylalanine--tRNA ligase beta subunit"/>
    <property type="match status" value="1"/>
</dbReference>
<keyword evidence="11 16" id="KW-0694">RNA-binding</keyword>
<feature type="binding site" evidence="15">
    <location>
        <position position="483"/>
    </location>
    <ligand>
        <name>Mg(2+)</name>
        <dbReference type="ChEBI" id="CHEBI:18420"/>
        <note>shared with alpha subunit</note>
    </ligand>
</feature>
<accession>Q21KD5</accession>
<evidence type="ECO:0000256" key="12">
    <source>
        <dbReference type="ARBA" id="ARBA00022917"/>
    </source>
</evidence>
<feature type="domain" description="FDX-ACB" evidence="18">
    <location>
        <begin position="723"/>
        <end position="816"/>
    </location>
</feature>
<dbReference type="Pfam" id="PF01588">
    <property type="entry name" value="tRNA_bind"/>
    <property type="match status" value="1"/>
</dbReference>
<dbReference type="Gene3D" id="3.30.70.380">
    <property type="entry name" value="Ferrodoxin-fold anticodon-binding domain"/>
    <property type="match status" value="1"/>
</dbReference>
<dbReference type="SUPFAM" id="SSF54991">
    <property type="entry name" value="Anticodon-binding domain of PheRS"/>
    <property type="match status" value="1"/>
</dbReference>
<comment type="subcellular location">
    <subcellularLocation>
        <location evidence="1 15">Cytoplasm</location>
    </subcellularLocation>
</comment>
<comment type="catalytic activity">
    <reaction evidence="14 15">
        <text>tRNA(Phe) + L-phenylalanine + ATP = L-phenylalanyl-tRNA(Phe) + AMP + diphosphate + H(+)</text>
        <dbReference type="Rhea" id="RHEA:19413"/>
        <dbReference type="Rhea" id="RHEA-COMP:9668"/>
        <dbReference type="Rhea" id="RHEA-COMP:9699"/>
        <dbReference type="ChEBI" id="CHEBI:15378"/>
        <dbReference type="ChEBI" id="CHEBI:30616"/>
        <dbReference type="ChEBI" id="CHEBI:33019"/>
        <dbReference type="ChEBI" id="CHEBI:58095"/>
        <dbReference type="ChEBI" id="CHEBI:78442"/>
        <dbReference type="ChEBI" id="CHEBI:78531"/>
        <dbReference type="ChEBI" id="CHEBI:456215"/>
        <dbReference type="EC" id="6.1.1.20"/>
    </reaction>
</comment>
<dbReference type="CDD" id="cd02796">
    <property type="entry name" value="tRNA_bind_bactPheRS"/>
    <property type="match status" value="1"/>
</dbReference>
<dbReference type="CDD" id="cd00769">
    <property type="entry name" value="PheRS_beta_core"/>
    <property type="match status" value="1"/>
</dbReference>
<dbReference type="PROSITE" id="PS51447">
    <property type="entry name" value="FDX_ACB"/>
    <property type="match status" value="1"/>
</dbReference>
<dbReference type="Proteomes" id="UP000001947">
    <property type="component" value="Chromosome"/>
</dbReference>
<name>Q21KD5_SACD2</name>
<dbReference type="EMBL" id="CP000282">
    <property type="protein sequence ID" value="ABD80844.1"/>
    <property type="molecule type" value="Genomic_DNA"/>
</dbReference>
<dbReference type="EC" id="6.1.1.20" evidence="15"/>
<keyword evidence="5 16" id="KW-0820">tRNA-binding</keyword>
<dbReference type="InterPro" id="IPR012340">
    <property type="entry name" value="NA-bd_OB-fold"/>
</dbReference>
<dbReference type="PROSITE" id="PS51483">
    <property type="entry name" value="B5"/>
    <property type="match status" value="1"/>
</dbReference>
<dbReference type="SMART" id="SM00896">
    <property type="entry name" value="FDX-ACB"/>
    <property type="match status" value="1"/>
</dbReference>
<dbReference type="PANTHER" id="PTHR10947">
    <property type="entry name" value="PHENYLALANYL-TRNA SYNTHETASE BETA CHAIN AND LEUCINE-RICH REPEAT-CONTAINING PROTEIN 47"/>
    <property type="match status" value="1"/>
</dbReference>
<evidence type="ECO:0000256" key="13">
    <source>
        <dbReference type="ARBA" id="ARBA00023146"/>
    </source>
</evidence>
<dbReference type="InterPro" id="IPR033714">
    <property type="entry name" value="tRNA_bind_bactPheRS"/>
</dbReference>
<comment type="subunit">
    <text evidence="3 15">Tetramer of two alpha and two beta subunits.</text>
</comment>
<evidence type="ECO:0000256" key="2">
    <source>
        <dbReference type="ARBA" id="ARBA00008653"/>
    </source>
</evidence>
<dbReference type="GO" id="GO:0000049">
    <property type="term" value="F:tRNA binding"/>
    <property type="evidence" value="ECO:0007669"/>
    <property type="project" value="UniProtKB-UniRule"/>
</dbReference>
<evidence type="ECO:0000313" key="20">
    <source>
        <dbReference type="EMBL" id="ABD80844.1"/>
    </source>
</evidence>
<dbReference type="SMART" id="SM00873">
    <property type="entry name" value="B3_4"/>
    <property type="match status" value="1"/>
</dbReference>
<reference evidence="20 21" key="1">
    <citation type="journal article" date="2008" name="PLoS Genet.">
        <title>Complete genome sequence of the complex carbohydrate-degrading marine bacterium, Saccharophagus degradans strain 2-40 T.</title>
        <authorList>
            <person name="Weiner R.M."/>
            <person name="Taylor L.E.II."/>
            <person name="Henrissat B."/>
            <person name="Hauser L."/>
            <person name="Land M."/>
            <person name="Coutinho P.M."/>
            <person name="Rancurel C."/>
            <person name="Saunders E.H."/>
            <person name="Longmire A.G."/>
            <person name="Zhang H."/>
            <person name="Bayer E.A."/>
            <person name="Gilbert H.J."/>
            <person name="Larimer F."/>
            <person name="Zhulin I.B."/>
            <person name="Ekborg N.A."/>
            <person name="Lamed R."/>
            <person name="Richardson P.M."/>
            <person name="Borovok I."/>
            <person name="Hutcheson S."/>
        </authorList>
    </citation>
    <scope>NUCLEOTIDE SEQUENCE [LARGE SCALE GENOMIC DNA]</scope>
    <source>
        <strain evidence="21">2-40 / ATCC 43961 / DSM 17024</strain>
    </source>
</reference>
<evidence type="ECO:0000256" key="6">
    <source>
        <dbReference type="ARBA" id="ARBA00022598"/>
    </source>
</evidence>
<dbReference type="Pfam" id="PF17759">
    <property type="entry name" value="tRNA_synthFbeta"/>
    <property type="match status" value="1"/>
</dbReference>
<feature type="domain" description="TRNA-binding" evidence="17">
    <location>
        <begin position="53"/>
        <end position="167"/>
    </location>
</feature>
<dbReference type="InterPro" id="IPR036690">
    <property type="entry name" value="Fdx_antiC-bd_sf"/>
</dbReference>
<keyword evidence="6 15" id="KW-0436">Ligase</keyword>
<gene>
    <name evidence="15" type="primary">pheT</name>
    <name evidence="20" type="ordered locus">Sde_1582</name>
</gene>
<dbReference type="Gene3D" id="2.40.50.140">
    <property type="entry name" value="Nucleic acid-binding proteins"/>
    <property type="match status" value="1"/>
</dbReference>
<dbReference type="InterPro" id="IPR005121">
    <property type="entry name" value="Fdx_antiC-bd"/>
</dbReference>
<dbReference type="SMART" id="SM00874">
    <property type="entry name" value="B5"/>
    <property type="match status" value="1"/>
</dbReference>
<comment type="similarity">
    <text evidence="2 15">Belongs to the phenylalanyl-tRNA synthetase beta subunit family. Type 1 subfamily.</text>
</comment>
<evidence type="ECO:0000256" key="11">
    <source>
        <dbReference type="ARBA" id="ARBA00022884"/>
    </source>
</evidence>
<dbReference type="NCBIfam" id="TIGR00472">
    <property type="entry name" value="pheT_bact"/>
    <property type="match status" value="1"/>
</dbReference>
<evidence type="ECO:0000256" key="1">
    <source>
        <dbReference type="ARBA" id="ARBA00004496"/>
    </source>
</evidence>
<dbReference type="PROSITE" id="PS50886">
    <property type="entry name" value="TRBD"/>
    <property type="match status" value="1"/>
</dbReference>
<dbReference type="GO" id="GO:0005524">
    <property type="term" value="F:ATP binding"/>
    <property type="evidence" value="ECO:0007669"/>
    <property type="project" value="UniProtKB-UniRule"/>
</dbReference>
<dbReference type="PANTHER" id="PTHR10947:SF0">
    <property type="entry name" value="PHENYLALANINE--TRNA LIGASE BETA SUBUNIT"/>
    <property type="match status" value="1"/>
</dbReference>
<evidence type="ECO:0000256" key="4">
    <source>
        <dbReference type="ARBA" id="ARBA00022490"/>
    </source>
</evidence>
<dbReference type="STRING" id="203122.Sde_1582"/>
<evidence type="ECO:0000259" key="19">
    <source>
        <dbReference type="PROSITE" id="PS51483"/>
    </source>
</evidence>
<evidence type="ECO:0000256" key="10">
    <source>
        <dbReference type="ARBA" id="ARBA00022842"/>
    </source>
</evidence>
<dbReference type="FunFam" id="3.30.56.10:FF:000002">
    <property type="entry name" value="Phenylalanine--tRNA ligase beta subunit"/>
    <property type="match status" value="1"/>
</dbReference>
<keyword evidence="10 15" id="KW-0460">Magnesium</keyword>
<evidence type="ECO:0000256" key="14">
    <source>
        <dbReference type="ARBA" id="ARBA00049255"/>
    </source>
</evidence>
<dbReference type="InterPro" id="IPR004532">
    <property type="entry name" value="Phe-tRNA-ligase_IIc_bsu_bact"/>
</dbReference>
<dbReference type="InterPro" id="IPR005147">
    <property type="entry name" value="tRNA_synthase_B5-dom"/>
</dbReference>
<dbReference type="NCBIfam" id="NF045760">
    <property type="entry name" value="YtpR"/>
    <property type="match status" value="1"/>
</dbReference>
<dbReference type="InterPro" id="IPR005146">
    <property type="entry name" value="B3/B4_tRNA-bd"/>
</dbReference>
<dbReference type="GO" id="GO:0006432">
    <property type="term" value="P:phenylalanyl-tRNA aminoacylation"/>
    <property type="evidence" value="ECO:0007669"/>
    <property type="project" value="UniProtKB-UniRule"/>
</dbReference>
<dbReference type="Pfam" id="PF03484">
    <property type="entry name" value="B5"/>
    <property type="match status" value="1"/>
</dbReference>
<dbReference type="InterPro" id="IPR020825">
    <property type="entry name" value="Phe-tRNA_synthase-like_B3/B4"/>
</dbReference>
<sequence length="816" mass="88181">MPALNHDNSIKSKDMKFSESWLREWVNPNASTQQIVDQLTMAGLEVDAVEPVAGTFNGVIVGEIIDAQQHPDADKLRVCTVAGLPEGETQVVCGAPNARVGLKIPFATVGASLPPGEDGKPFKIKKAKLRGVESFGMLCGQTELQAGDDDEGLWELPADAPVGQDLREYLSLNDNLIEVDLTPNRSDCLSIKGLARELGVLSKIEVKAPVIAAVEPQISDVLSVALSAGSACSRYVGRVIKGIDVAKPSPLWLQEKLRRSGIRSIDAVVDVTNYVLIELGQPMHAFDLAKINGGINVRLANAKEELTLLNDQKVELKEDTLVIADESGALAMAGIMGGEASAVTSATQDIFLESAFFEPIAIAGRARSYGLHTDSSHRFERGVDYNGAQAAIERATALLLEIVGGQAGPVIVAESQQDLPSVSNVNLSKARIESGLGFAIPDVEVEDILTRLGLKLVERNESGWTFAVPSYRFDVAIEADLLEELARIYGYNNLPTTTVRIPAQLPSKTETVTKLDRIKDHLASRGYREVITYSFVDPALQNLINGEQANVPIINPISSDMGIMRTSLLPGLLNTLSKNVKRQVQRVRIFESGLTFVAPEGMDSQTLEGLTQPSMFAGLIYGARAPVGWHADKDDVDFYDIKGDLESLLAFTGQAVTFESAEVKALHPGQTAKVKLAGTEIGYIGALHPEVAKQLDLPKAAYVFEVSLDAIKQAKVPAFTALSRYPEVARDIAILVDKGVNGAALEAEIRSVAGDYLKNLKIFDVYSGKGIDPQRKSIAFNLIFQHPSRTLTEDEISAPMAEIVKKLEQSFNAQLR</sequence>
<feature type="domain" description="B5" evidence="19">
    <location>
        <begin position="420"/>
        <end position="496"/>
    </location>
</feature>
<dbReference type="Gene3D" id="3.30.930.10">
    <property type="entry name" value="Bira Bifunctional Protein, Domain 2"/>
    <property type="match status" value="1"/>
</dbReference>
<dbReference type="Pfam" id="PF03483">
    <property type="entry name" value="B3_4"/>
    <property type="match status" value="1"/>
</dbReference>
<dbReference type="GO" id="GO:0009328">
    <property type="term" value="C:phenylalanine-tRNA ligase complex"/>
    <property type="evidence" value="ECO:0007669"/>
    <property type="project" value="TreeGrafter"/>
</dbReference>
<dbReference type="KEGG" id="sde:Sde_1582"/>
<comment type="cofactor">
    <cofactor evidence="15">
        <name>Mg(2+)</name>
        <dbReference type="ChEBI" id="CHEBI:18420"/>
    </cofactor>
    <text evidence="15">Binds 2 magnesium ions per tetramer.</text>
</comment>
<keyword evidence="12 15" id="KW-0648">Protein biosynthesis</keyword>
<dbReference type="InterPro" id="IPR045060">
    <property type="entry name" value="Phe-tRNA-ligase_IIc_bsu"/>
</dbReference>
<dbReference type="InterPro" id="IPR009061">
    <property type="entry name" value="DNA-bd_dom_put_sf"/>
</dbReference>
<dbReference type="Pfam" id="PF03147">
    <property type="entry name" value="FDX-ACB"/>
    <property type="match status" value="1"/>
</dbReference>
<dbReference type="FunFam" id="2.40.50.140:FF:000045">
    <property type="entry name" value="Phenylalanine--tRNA ligase beta subunit"/>
    <property type="match status" value="1"/>
</dbReference>
<dbReference type="InterPro" id="IPR041616">
    <property type="entry name" value="PheRS_beta_core"/>
</dbReference>
<keyword evidence="13 15" id="KW-0030">Aminoacyl-tRNA synthetase</keyword>
<evidence type="ECO:0000256" key="7">
    <source>
        <dbReference type="ARBA" id="ARBA00022723"/>
    </source>
</evidence>
<dbReference type="SUPFAM" id="SSF55681">
    <property type="entry name" value="Class II aaRS and biotin synthetases"/>
    <property type="match status" value="1"/>
</dbReference>
<evidence type="ECO:0000256" key="5">
    <source>
        <dbReference type="ARBA" id="ARBA00022555"/>
    </source>
</evidence>
<dbReference type="eggNOG" id="COG0072">
    <property type="taxonomic scope" value="Bacteria"/>
</dbReference>
<organism evidence="20 21">
    <name type="scientific">Saccharophagus degradans (strain 2-40 / ATCC 43961 / DSM 17024)</name>
    <dbReference type="NCBI Taxonomy" id="203122"/>
    <lineage>
        <taxon>Bacteria</taxon>
        <taxon>Pseudomonadati</taxon>
        <taxon>Pseudomonadota</taxon>
        <taxon>Gammaproteobacteria</taxon>
        <taxon>Cellvibrionales</taxon>
        <taxon>Cellvibrionaceae</taxon>
        <taxon>Saccharophagus</taxon>
    </lineage>
</organism>